<keyword evidence="1" id="KW-1133">Transmembrane helix</keyword>
<evidence type="ECO:0000313" key="2">
    <source>
        <dbReference type="EMBL" id="RRC94392.1"/>
    </source>
</evidence>
<feature type="non-terminal residue" evidence="2">
    <location>
        <position position="156"/>
    </location>
</feature>
<sequence length="156" mass="17632">MEALLIAFKRLIFQTEYRRYPKDDWDYDLLGRAYEGALEHARAGRREEAGLALVDAVLHYQTVNTNIETLPEYTERCAAVLTTPAKKAQPAAQHLWFDLTHSWRGKGSKGVPTIPDMSQFMIAETIATIFFIIVGIILPMTKTTGIYTLLVPAVYL</sequence>
<organism evidence="2 3">
    <name type="scientific">Schaalia canis</name>
    <dbReference type="NCBI Taxonomy" id="100469"/>
    <lineage>
        <taxon>Bacteria</taxon>
        <taxon>Bacillati</taxon>
        <taxon>Actinomycetota</taxon>
        <taxon>Actinomycetes</taxon>
        <taxon>Actinomycetales</taxon>
        <taxon>Actinomycetaceae</taxon>
        <taxon>Schaalia</taxon>
    </lineage>
</organism>
<gene>
    <name evidence="2" type="ORF">EII11_10365</name>
</gene>
<accession>A0A3P1SDJ7</accession>
<keyword evidence="1" id="KW-0472">Membrane</keyword>
<keyword evidence="3" id="KW-1185">Reference proteome</keyword>
<protein>
    <submittedName>
        <fullName evidence="2">Uncharacterized protein</fullName>
    </submittedName>
</protein>
<proteinExistence type="predicted"/>
<reference evidence="2 3" key="1">
    <citation type="submission" date="2018-11" db="EMBL/GenBank/DDBJ databases">
        <title>Genomes From Bacteria Associated with the Canine Oral Cavity: a Test Case for Automated Genome-Based Taxonomic Assignment.</title>
        <authorList>
            <person name="Coil D.A."/>
            <person name="Jospin G."/>
            <person name="Darling A.E."/>
            <person name="Wallis C."/>
            <person name="Davis I.J."/>
            <person name="Harris S."/>
            <person name="Eisen J.A."/>
            <person name="Holcombe L.J."/>
            <person name="O'Flynn C."/>
        </authorList>
    </citation>
    <scope>NUCLEOTIDE SEQUENCE [LARGE SCALE GENOMIC DNA]</scope>
    <source>
        <strain evidence="2 3">OH770</strain>
    </source>
</reference>
<name>A0A3P1SDJ7_9ACTO</name>
<dbReference type="RefSeq" id="WP_133306635.1">
    <property type="nucleotide sequence ID" value="NZ_RQZF01000038.1"/>
</dbReference>
<comment type="caution">
    <text evidence="2">The sequence shown here is derived from an EMBL/GenBank/DDBJ whole genome shotgun (WGS) entry which is preliminary data.</text>
</comment>
<feature type="transmembrane region" description="Helical" evidence="1">
    <location>
        <begin position="120"/>
        <end position="140"/>
    </location>
</feature>
<evidence type="ECO:0000313" key="3">
    <source>
        <dbReference type="Proteomes" id="UP000280444"/>
    </source>
</evidence>
<keyword evidence="1" id="KW-0812">Transmembrane</keyword>
<dbReference type="Proteomes" id="UP000280444">
    <property type="component" value="Unassembled WGS sequence"/>
</dbReference>
<evidence type="ECO:0000256" key="1">
    <source>
        <dbReference type="SAM" id="Phobius"/>
    </source>
</evidence>
<dbReference type="EMBL" id="RQZF01000038">
    <property type="protein sequence ID" value="RRC94392.1"/>
    <property type="molecule type" value="Genomic_DNA"/>
</dbReference>
<dbReference type="OrthoDB" id="3269408at2"/>
<dbReference type="AlphaFoldDB" id="A0A3P1SDJ7"/>